<accession>A0A512AN00</accession>
<comment type="caution">
    <text evidence="1">The sequence shown here is derived from an EMBL/GenBank/DDBJ whole genome shotgun (WGS) entry which is preliminary data.</text>
</comment>
<sequence length="224" mass="24305">MHSAPRAFPAAQRLRRFFARLAQSTGAVSAVELGLAMPFLMGLTLTGVEVVNLALIHVRLNQLAITVADNASRAKQTQVNGAPQFREFDVNQVFRAAALQGEDLQIPTRGRVILSSLQVNGSGGQWIAWQRCWGKNTWASRYGVQGTGATGTSFAGMGYATTKMTADAGTAIMFVEIAYDYKPFFLGSVIPSKVIRKEAALYVRDDRDLTQIYNPSPAQTVATC</sequence>
<evidence type="ECO:0008006" key="3">
    <source>
        <dbReference type="Google" id="ProtNLM"/>
    </source>
</evidence>
<protein>
    <recommendedName>
        <fullName evidence="3">Pilus assembly protein TadE</fullName>
    </recommendedName>
</protein>
<reference evidence="1 2" key="1">
    <citation type="submission" date="2019-07" db="EMBL/GenBank/DDBJ databases">
        <title>Whole genome shotgun sequence of Novosphingobium sediminis NBRC 106119.</title>
        <authorList>
            <person name="Hosoyama A."/>
            <person name="Uohara A."/>
            <person name="Ohji S."/>
            <person name="Ichikawa N."/>
        </authorList>
    </citation>
    <scope>NUCLEOTIDE SEQUENCE [LARGE SCALE GENOMIC DNA]</scope>
    <source>
        <strain evidence="1 2">NBRC 106119</strain>
    </source>
</reference>
<keyword evidence="2" id="KW-1185">Reference proteome</keyword>
<evidence type="ECO:0000313" key="1">
    <source>
        <dbReference type="EMBL" id="GEO01051.1"/>
    </source>
</evidence>
<dbReference type="EMBL" id="BJYR01000019">
    <property type="protein sequence ID" value="GEO01051.1"/>
    <property type="molecule type" value="Genomic_DNA"/>
</dbReference>
<name>A0A512AN00_9SPHN</name>
<proteinExistence type="predicted"/>
<gene>
    <name evidence="1" type="ORF">NSE01_28830</name>
</gene>
<evidence type="ECO:0000313" key="2">
    <source>
        <dbReference type="Proteomes" id="UP000321464"/>
    </source>
</evidence>
<dbReference type="AlphaFoldDB" id="A0A512AN00"/>
<dbReference type="Proteomes" id="UP000321464">
    <property type="component" value="Unassembled WGS sequence"/>
</dbReference>
<organism evidence="1 2">
    <name type="scientific">Novosphingobium sediminis</name>
    <dbReference type="NCBI Taxonomy" id="707214"/>
    <lineage>
        <taxon>Bacteria</taxon>
        <taxon>Pseudomonadati</taxon>
        <taxon>Pseudomonadota</taxon>
        <taxon>Alphaproteobacteria</taxon>
        <taxon>Sphingomonadales</taxon>
        <taxon>Sphingomonadaceae</taxon>
        <taxon>Novosphingobium</taxon>
    </lineage>
</organism>